<dbReference type="InterPro" id="IPR009100">
    <property type="entry name" value="AcylCoA_DH/oxidase_NM_dom_sf"/>
</dbReference>
<accession>A0A4P7LH96</accession>
<dbReference type="SUPFAM" id="SSF56645">
    <property type="entry name" value="Acyl-CoA dehydrogenase NM domain-like"/>
    <property type="match status" value="1"/>
</dbReference>
<dbReference type="Gene3D" id="1.20.140.10">
    <property type="entry name" value="Butyryl-CoA Dehydrogenase, subunit A, domain 3"/>
    <property type="match status" value="1"/>
</dbReference>
<name>A0A4P7LH96_9BURK</name>
<reference evidence="8 9" key="1">
    <citation type="submission" date="2019-03" db="EMBL/GenBank/DDBJ databases">
        <title>Efficiently degradation of phenoxyalkanoic acid herbicides by Cupriavidus oxalaticus strain X32.</title>
        <authorList>
            <person name="Sheng X."/>
        </authorList>
    </citation>
    <scope>NUCLEOTIDE SEQUENCE [LARGE SCALE GENOMIC DNA]</scope>
    <source>
        <strain evidence="8 9">X32</strain>
    </source>
</reference>
<keyword evidence="2 4" id="KW-0274">FAD</keyword>
<feature type="domain" description="HpaB/PvcC/4-BUDH N-terminal" evidence="7">
    <location>
        <begin position="17"/>
        <end position="276"/>
    </location>
</feature>
<dbReference type="STRING" id="1349762.GCA_001592245_02793"/>
<feature type="binding site" evidence="4">
    <location>
        <position position="196"/>
    </location>
    <ligand>
        <name>FAD</name>
        <dbReference type="ChEBI" id="CHEBI:57692"/>
    </ligand>
</feature>
<dbReference type="SUPFAM" id="SSF47203">
    <property type="entry name" value="Acyl-CoA dehydrogenase C-terminal domain-like"/>
    <property type="match status" value="1"/>
</dbReference>
<dbReference type="KEGG" id="cox:E0W60_22670"/>
<dbReference type="Gene3D" id="2.40.110.10">
    <property type="entry name" value="Butyryl-CoA Dehydrogenase, subunit A, domain 2"/>
    <property type="match status" value="1"/>
</dbReference>
<dbReference type="InterPro" id="IPR024674">
    <property type="entry name" value="HpaB/PvcC/4-BUDH_N"/>
</dbReference>
<dbReference type="InterPro" id="IPR004925">
    <property type="entry name" value="HpaB/PvcC/4-BUDH"/>
</dbReference>
<proteinExistence type="predicted"/>
<dbReference type="Pfam" id="PF11794">
    <property type="entry name" value="HpaB_N"/>
    <property type="match status" value="1"/>
</dbReference>
<evidence type="ECO:0000256" key="4">
    <source>
        <dbReference type="PIRSR" id="PIRSR000331-2"/>
    </source>
</evidence>
<dbReference type="Pfam" id="PF03241">
    <property type="entry name" value="HpaB"/>
    <property type="match status" value="1"/>
</dbReference>
<dbReference type="PANTHER" id="PTHR36117:SF3">
    <property type="entry name" value="4-HYDROXYPHENYLACETATE 3-MONOOXYGENASE-RELATED"/>
    <property type="match status" value="1"/>
</dbReference>
<dbReference type="AlphaFoldDB" id="A0A4P7LH96"/>
<gene>
    <name evidence="8" type="ORF">E0W60_22670</name>
</gene>
<evidence type="ECO:0000256" key="1">
    <source>
        <dbReference type="ARBA" id="ARBA00022630"/>
    </source>
</evidence>
<organism evidence="8 9">
    <name type="scientific">Cupriavidus oxalaticus</name>
    <dbReference type="NCBI Taxonomy" id="96344"/>
    <lineage>
        <taxon>Bacteria</taxon>
        <taxon>Pseudomonadati</taxon>
        <taxon>Pseudomonadota</taxon>
        <taxon>Betaproteobacteria</taxon>
        <taxon>Burkholderiales</taxon>
        <taxon>Burkholderiaceae</taxon>
        <taxon>Cupriavidus</taxon>
    </lineage>
</organism>
<evidence type="ECO:0000313" key="9">
    <source>
        <dbReference type="Proteomes" id="UP000295294"/>
    </source>
</evidence>
<dbReference type="EMBL" id="CP038635">
    <property type="protein sequence ID" value="QBY53849.1"/>
    <property type="molecule type" value="Genomic_DNA"/>
</dbReference>
<dbReference type="InterPro" id="IPR036250">
    <property type="entry name" value="AcylCo_DH-like_C"/>
</dbReference>
<feature type="binding site" evidence="4">
    <location>
        <begin position="155"/>
        <end position="157"/>
    </location>
    <ligand>
        <name>FAD</name>
        <dbReference type="ChEBI" id="CHEBI:57692"/>
    </ligand>
</feature>
<dbReference type="PIRSF" id="PIRSF500125">
    <property type="entry name" value="4_HPA_large"/>
    <property type="match status" value="1"/>
</dbReference>
<evidence type="ECO:0000259" key="7">
    <source>
        <dbReference type="Pfam" id="PF11794"/>
    </source>
</evidence>
<sequence>MFDDLRNTYDRVYVPFTGKEFLQSLDDGREVWIYGERVRNVAEHPAFRNMARMIARMYQALHDPERHTELCVPTEWGGFTQRFFRAPRDAAEQVAQRDAIAGWQKCAWGWMGRSPDYKGSFLATLGANPAFYKGYEENARHWYRKAQERTWYLGHAIVNPPVDRDLPPSATSDVFVRVVHEDDGGIYVSGAKVVATGAALTHYTYVANVDATPARGPKFIVPTNAPGLKLLCRVSNEYRAAVLGSPFDYPLSSRLDENDAILVMDNVFVPWENVFMHGEVPQADAIQSGSGYLERASLHGCTRVAVKLDFIIGLLTRALEITGTRGLYGVQVHLGEVIAWRNAFWALSDAMAKSEVPWHGHVHPDPHFAGAYRVLNQEALPRVRNIIEQVVASGLIYLNSHAIDFSVPEIRAYLDKYLRGSGGAPAEERVKVMKLLWDAIGTEFGARHELYEINYIGGNDATRLTNLSAAQNTGNLDQMKAFARSAMDDYDLTGWTVPDLVNPDDVSALPRNPRAAGQKRGNVINDIAAKTAKPNRTAPPRTTANGAIAVPGCSGPRRR</sequence>
<dbReference type="Gene3D" id="1.10.3140.10">
    <property type="entry name" value="4-hydroxybutyryl-coa dehydratase, domain 1"/>
    <property type="match status" value="1"/>
</dbReference>
<dbReference type="OrthoDB" id="7233724at2"/>
<evidence type="ECO:0000313" key="8">
    <source>
        <dbReference type="EMBL" id="QBY53849.1"/>
    </source>
</evidence>
<evidence type="ECO:0000256" key="2">
    <source>
        <dbReference type="ARBA" id="ARBA00022827"/>
    </source>
</evidence>
<keyword evidence="3" id="KW-0560">Oxidoreductase</keyword>
<protein>
    <submittedName>
        <fullName evidence="8">Pyoverdin chromophore biosynthetic protein pvcC</fullName>
    </submittedName>
</protein>
<feature type="domain" description="HpaB/PvcC/4-BUDH C-terminal" evidence="6">
    <location>
        <begin position="289"/>
        <end position="483"/>
    </location>
</feature>
<evidence type="ECO:0000259" key="6">
    <source>
        <dbReference type="Pfam" id="PF03241"/>
    </source>
</evidence>
<keyword evidence="1" id="KW-0285">Flavoprotein</keyword>
<dbReference type="Proteomes" id="UP000295294">
    <property type="component" value="Chromosome 2"/>
</dbReference>
<feature type="region of interest" description="Disordered" evidence="5">
    <location>
        <begin position="532"/>
        <end position="559"/>
    </location>
</feature>
<dbReference type="InterPro" id="IPR046373">
    <property type="entry name" value="Acyl-CoA_Oxase/DH_mid-dom_sf"/>
</dbReference>
<dbReference type="InterPro" id="IPR024719">
    <property type="entry name" value="HpaB/PvcC/4-BUDH_C"/>
</dbReference>
<dbReference type="RefSeq" id="WP_135705605.1">
    <property type="nucleotide sequence ID" value="NZ_CP038635.1"/>
</dbReference>
<evidence type="ECO:0000256" key="3">
    <source>
        <dbReference type="ARBA" id="ARBA00023002"/>
    </source>
</evidence>
<dbReference type="GO" id="GO:0016627">
    <property type="term" value="F:oxidoreductase activity, acting on the CH-CH group of donors"/>
    <property type="evidence" value="ECO:0007669"/>
    <property type="project" value="InterPro"/>
</dbReference>
<dbReference type="PANTHER" id="PTHR36117">
    <property type="entry name" value="4-HYDROXYPHENYLACETATE 3-MONOOXYGENASE-RELATED"/>
    <property type="match status" value="1"/>
</dbReference>
<dbReference type="InterPro" id="IPR024677">
    <property type="entry name" value="HpaB/PvcC"/>
</dbReference>
<dbReference type="PIRSF" id="PIRSF000331">
    <property type="entry name" value="HpaA_HpaB"/>
    <property type="match status" value="1"/>
</dbReference>
<evidence type="ECO:0000256" key="5">
    <source>
        <dbReference type="SAM" id="MobiDB-lite"/>
    </source>
</evidence>